<comment type="caution">
    <text evidence="1">The sequence shown here is derived from an EMBL/GenBank/DDBJ whole genome shotgun (WGS) entry which is preliminary data.</text>
</comment>
<keyword evidence="2" id="KW-1185">Reference proteome</keyword>
<dbReference type="Proteomes" id="UP000533637">
    <property type="component" value="Unassembled WGS sequence"/>
</dbReference>
<organism evidence="1 2">
    <name type="scientific">Parabacteroides faecis</name>
    <dbReference type="NCBI Taxonomy" id="1217282"/>
    <lineage>
        <taxon>Bacteria</taxon>
        <taxon>Pseudomonadati</taxon>
        <taxon>Bacteroidota</taxon>
        <taxon>Bacteroidia</taxon>
        <taxon>Bacteroidales</taxon>
        <taxon>Tannerellaceae</taxon>
        <taxon>Parabacteroides</taxon>
    </lineage>
</organism>
<evidence type="ECO:0000313" key="1">
    <source>
        <dbReference type="EMBL" id="MBB4620581.1"/>
    </source>
</evidence>
<protein>
    <submittedName>
        <fullName evidence="1">Uncharacterized protein</fullName>
    </submittedName>
</protein>
<dbReference type="RefSeq" id="WP_122354573.1">
    <property type="nucleotide sequence ID" value="NZ_BMPB01000010.1"/>
</dbReference>
<name>A0ABR6KGE2_9BACT</name>
<dbReference type="EMBL" id="JACHOC010000001">
    <property type="protein sequence ID" value="MBB4620581.1"/>
    <property type="molecule type" value="Genomic_DNA"/>
</dbReference>
<sequence length="63" mass="7270">MNKREVISAVASRSGIAPEDCIKVFDTFEEVFSEEIARSKWKGTIFECVYDILTRIKNKKTIQ</sequence>
<proteinExistence type="predicted"/>
<accession>A0ABR6KGE2</accession>
<reference evidence="1 2" key="1">
    <citation type="submission" date="2020-08" db="EMBL/GenBank/DDBJ databases">
        <title>Genomic Encyclopedia of Type Strains, Phase IV (KMG-IV): sequencing the most valuable type-strain genomes for metagenomic binning, comparative biology and taxonomic classification.</title>
        <authorList>
            <person name="Goeker M."/>
        </authorList>
    </citation>
    <scope>NUCLEOTIDE SEQUENCE [LARGE SCALE GENOMIC DNA]</scope>
    <source>
        <strain evidence="1 2">DSM 102983</strain>
    </source>
</reference>
<gene>
    <name evidence="1" type="ORF">GGQ57_000455</name>
</gene>
<evidence type="ECO:0000313" key="2">
    <source>
        <dbReference type="Proteomes" id="UP000533637"/>
    </source>
</evidence>